<dbReference type="OrthoDB" id="3061266at2759"/>
<sequence length="60" mass="6763">NPTEVLFPEVLSLIFLYVCDPAEHSTTSCRAPLTLGKVCSRWRGIAHSTPHLWSFLHLTI</sequence>
<dbReference type="Gene3D" id="1.20.1280.50">
    <property type="match status" value="1"/>
</dbReference>
<feature type="non-terminal residue" evidence="2">
    <location>
        <position position="1"/>
    </location>
</feature>
<organism evidence="2 3">
    <name type="scientific">Macrolepiota fuliginosa MF-IS2</name>
    <dbReference type="NCBI Taxonomy" id="1400762"/>
    <lineage>
        <taxon>Eukaryota</taxon>
        <taxon>Fungi</taxon>
        <taxon>Dikarya</taxon>
        <taxon>Basidiomycota</taxon>
        <taxon>Agaricomycotina</taxon>
        <taxon>Agaricomycetes</taxon>
        <taxon>Agaricomycetidae</taxon>
        <taxon>Agaricales</taxon>
        <taxon>Agaricineae</taxon>
        <taxon>Agaricaceae</taxon>
        <taxon>Macrolepiota</taxon>
    </lineage>
</organism>
<evidence type="ECO:0000313" key="2">
    <source>
        <dbReference type="EMBL" id="KAF9446843.1"/>
    </source>
</evidence>
<accession>A0A9P6C303</accession>
<dbReference type="SUPFAM" id="SSF81383">
    <property type="entry name" value="F-box domain"/>
    <property type="match status" value="1"/>
</dbReference>
<dbReference type="InterPro" id="IPR036047">
    <property type="entry name" value="F-box-like_dom_sf"/>
</dbReference>
<keyword evidence="3" id="KW-1185">Reference proteome</keyword>
<dbReference type="Pfam" id="PF12937">
    <property type="entry name" value="F-box-like"/>
    <property type="match status" value="1"/>
</dbReference>
<dbReference type="AlphaFoldDB" id="A0A9P6C303"/>
<evidence type="ECO:0000313" key="3">
    <source>
        <dbReference type="Proteomes" id="UP000807342"/>
    </source>
</evidence>
<evidence type="ECO:0000259" key="1">
    <source>
        <dbReference type="Pfam" id="PF12937"/>
    </source>
</evidence>
<feature type="non-terminal residue" evidence="2">
    <location>
        <position position="60"/>
    </location>
</feature>
<feature type="domain" description="F-box" evidence="1">
    <location>
        <begin position="8"/>
        <end position="58"/>
    </location>
</feature>
<name>A0A9P6C303_9AGAR</name>
<reference evidence="2" key="1">
    <citation type="submission" date="2020-11" db="EMBL/GenBank/DDBJ databases">
        <authorList>
            <consortium name="DOE Joint Genome Institute"/>
            <person name="Ahrendt S."/>
            <person name="Riley R."/>
            <person name="Andreopoulos W."/>
            <person name="Labutti K."/>
            <person name="Pangilinan J."/>
            <person name="Ruiz-Duenas F.J."/>
            <person name="Barrasa J.M."/>
            <person name="Sanchez-Garcia M."/>
            <person name="Camarero S."/>
            <person name="Miyauchi S."/>
            <person name="Serrano A."/>
            <person name="Linde D."/>
            <person name="Babiker R."/>
            <person name="Drula E."/>
            <person name="Ayuso-Fernandez I."/>
            <person name="Pacheco R."/>
            <person name="Padilla G."/>
            <person name="Ferreira P."/>
            <person name="Barriuso J."/>
            <person name="Kellner H."/>
            <person name="Castanera R."/>
            <person name="Alfaro M."/>
            <person name="Ramirez L."/>
            <person name="Pisabarro A.G."/>
            <person name="Kuo A."/>
            <person name="Tritt A."/>
            <person name="Lipzen A."/>
            <person name="He G."/>
            <person name="Yan M."/>
            <person name="Ng V."/>
            <person name="Cullen D."/>
            <person name="Martin F."/>
            <person name="Rosso M.-N."/>
            <person name="Henrissat B."/>
            <person name="Hibbett D."/>
            <person name="Martinez A.T."/>
            <person name="Grigoriev I.V."/>
        </authorList>
    </citation>
    <scope>NUCLEOTIDE SEQUENCE</scope>
    <source>
        <strain evidence="2">MF-IS2</strain>
    </source>
</reference>
<proteinExistence type="predicted"/>
<dbReference type="Proteomes" id="UP000807342">
    <property type="component" value="Unassembled WGS sequence"/>
</dbReference>
<gene>
    <name evidence="2" type="ORF">P691DRAFT_608596</name>
</gene>
<protein>
    <recommendedName>
        <fullName evidence="1">F-box domain-containing protein</fullName>
    </recommendedName>
</protein>
<dbReference type="EMBL" id="MU151226">
    <property type="protein sequence ID" value="KAF9446843.1"/>
    <property type="molecule type" value="Genomic_DNA"/>
</dbReference>
<dbReference type="InterPro" id="IPR001810">
    <property type="entry name" value="F-box_dom"/>
</dbReference>
<comment type="caution">
    <text evidence="2">The sequence shown here is derived from an EMBL/GenBank/DDBJ whole genome shotgun (WGS) entry which is preliminary data.</text>
</comment>